<dbReference type="Pfam" id="PF01956">
    <property type="entry name" value="EMC3_TMCO1"/>
    <property type="match status" value="1"/>
</dbReference>
<dbReference type="PANTHER" id="PTHR13116">
    <property type="entry name" value="ER MEMBRANE PROTEIN COMPLEX SUBUNIT 3"/>
    <property type="match status" value="1"/>
</dbReference>
<evidence type="ECO:0000313" key="8">
    <source>
        <dbReference type="EMBL" id="UYV74456.1"/>
    </source>
</evidence>
<evidence type="ECO:0000256" key="2">
    <source>
        <dbReference type="ARBA" id="ARBA00005376"/>
    </source>
</evidence>
<feature type="transmembrane region" description="Helical" evidence="7">
    <location>
        <begin position="238"/>
        <end position="262"/>
    </location>
</feature>
<accession>A0ABY6KZZ8</accession>
<evidence type="ECO:0000256" key="3">
    <source>
        <dbReference type="ARBA" id="ARBA00020822"/>
    </source>
</evidence>
<proteinExistence type="inferred from homology"/>
<dbReference type="EMBL" id="CP092873">
    <property type="protein sequence ID" value="UYV74456.1"/>
    <property type="molecule type" value="Genomic_DNA"/>
</dbReference>
<keyword evidence="9" id="KW-1185">Reference proteome</keyword>
<dbReference type="InterPro" id="IPR008568">
    <property type="entry name" value="EMC3"/>
</dbReference>
<comment type="subcellular location">
    <subcellularLocation>
        <location evidence="1">Membrane</location>
        <topology evidence="1">Multi-pass membrane protein</topology>
    </subcellularLocation>
</comment>
<dbReference type="Proteomes" id="UP001235939">
    <property type="component" value="Chromosome 11"/>
</dbReference>
<evidence type="ECO:0000256" key="7">
    <source>
        <dbReference type="SAM" id="Phobius"/>
    </source>
</evidence>
<reference evidence="8 9" key="1">
    <citation type="submission" date="2022-01" db="EMBL/GenBank/DDBJ databases">
        <title>A chromosomal length assembly of Cordylochernes scorpioides.</title>
        <authorList>
            <person name="Zeh D."/>
            <person name="Zeh J."/>
        </authorList>
    </citation>
    <scope>NUCLEOTIDE SEQUENCE [LARGE SCALE GENOMIC DNA]</scope>
    <source>
        <strain evidence="8">IN4F17</strain>
        <tissue evidence="8">Whole Body</tissue>
    </source>
</reference>
<dbReference type="PANTHER" id="PTHR13116:SF5">
    <property type="entry name" value="ER MEMBRANE PROTEIN COMPLEX SUBUNIT 3"/>
    <property type="match status" value="1"/>
</dbReference>
<organism evidence="8 9">
    <name type="scientific">Cordylochernes scorpioides</name>
    <dbReference type="NCBI Taxonomy" id="51811"/>
    <lineage>
        <taxon>Eukaryota</taxon>
        <taxon>Metazoa</taxon>
        <taxon>Ecdysozoa</taxon>
        <taxon>Arthropoda</taxon>
        <taxon>Chelicerata</taxon>
        <taxon>Arachnida</taxon>
        <taxon>Pseudoscorpiones</taxon>
        <taxon>Cheliferoidea</taxon>
        <taxon>Chernetidae</taxon>
        <taxon>Cordylochernes</taxon>
    </lineage>
</organism>
<evidence type="ECO:0000256" key="6">
    <source>
        <dbReference type="ARBA" id="ARBA00023136"/>
    </source>
</evidence>
<dbReference type="SMART" id="SM01415">
    <property type="entry name" value="DUF106"/>
    <property type="match status" value="1"/>
</dbReference>
<evidence type="ECO:0000256" key="4">
    <source>
        <dbReference type="ARBA" id="ARBA00022692"/>
    </source>
</evidence>
<keyword evidence="6 7" id="KW-0472">Membrane</keyword>
<feature type="transmembrane region" description="Helical" evidence="7">
    <location>
        <begin position="13"/>
        <end position="32"/>
    </location>
</feature>
<evidence type="ECO:0000256" key="1">
    <source>
        <dbReference type="ARBA" id="ARBA00004141"/>
    </source>
</evidence>
<comment type="similarity">
    <text evidence="2">Belongs to the EMC3 family.</text>
</comment>
<name>A0ABY6KZZ8_9ARAC</name>
<keyword evidence="5 7" id="KW-1133">Transmembrane helix</keyword>
<evidence type="ECO:0000256" key="5">
    <source>
        <dbReference type="ARBA" id="ARBA00022989"/>
    </source>
</evidence>
<sequence length="320" mass="36119">MVRALLDSEIRKWVFLPIMLISFLVGIVKHYIGILLKSDIKENAQSTQCKQLIRRSQLLRENGKYLPAKSFLMRKKFIKESLDKNTETQDTPTIFTNPEIIMEQMKQNFSSSLPTILLGFVVDWFFKGFVVTKVELQQVQDSQVMIRSRLLRENGKYIPRQAFLMRKHFFNNEETGYFKTQKRQPIMQNPVTDPTMMTDMLKGNFTNVLPMILIGGWINWTFSGFVTTKSFPSCPPVALVSVASLPLVLPVLSSSCSCLRGFSSLSPSCPCPPVALVSVASLPLVLPVLSSSCSCLRGFSSLSPSRPVLQLLLSPWLLFP</sequence>
<dbReference type="InterPro" id="IPR002809">
    <property type="entry name" value="EMC3/TMCO1"/>
</dbReference>
<feature type="transmembrane region" description="Helical" evidence="7">
    <location>
        <begin position="205"/>
        <end position="226"/>
    </location>
</feature>
<protein>
    <recommendedName>
        <fullName evidence="3">ER membrane protein complex subunit 3</fullName>
    </recommendedName>
</protein>
<keyword evidence="4 7" id="KW-0812">Transmembrane</keyword>
<gene>
    <name evidence="8" type="ORF">LAZ67_11003600</name>
</gene>
<evidence type="ECO:0000313" key="9">
    <source>
        <dbReference type="Proteomes" id="UP001235939"/>
    </source>
</evidence>